<name>A0ACC2TR00_9FUNG</name>
<gene>
    <name evidence="1" type="ORF">DSO57_1020064</name>
</gene>
<dbReference type="EMBL" id="QTSX02002222">
    <property type="protein sequence ID" value="KAJ9077083.1"/>
    <property type="molecule type" value="Genomic_DNA"/>
</dbReference>
<protein>
    <submittedName>
        <fullName evidence="1">Uncharacterized protein</fullName>
    </submittedName>
</protein>
<comment type="caution">
    <text evidence="1">The sequence shown here is derived from an EMBL/GenBank/DDBJ whole genome shotgun (WGS) entry which is preliminary data.</text>
</comment>
<organism evidence="1 2">
    <name type="scientific">Entomophthora muscae</name>
    <dbReference type="NCBI Taxonomy" id="34485"/>
    <lineage>
        <taxon>Eukaryota</taxon>
        <taxon>Fungi</taxon>
        <taxon>Fungi incertae sedis</taxon>
        <taxon>Zoopagomycota</taxon>
        <taxon>Entomophthoromycotina</taxon>
        <taxon>Entomophthoromycetes</taxon>
        <taxon>Entomophthorales</taxon>
        <taxon>Entomophthoraceae</taxon>
        <taxon>Entomophthora</taxon>
    </lineage>
</organism>
<keyword evidence="2" id="KW-1185">Reference proteome</keyword>
<proteinExistence type="predicted"/>
<evidence type="ECO:0000313" key="2">
    <source>
        <dbReference type="Proteomes" id="UP001165960"/>
    </source>
</evidence>
<sequence length="112" mass="12409">MAEITANFYRKLFAASKTNTKSKKEEFNLVRSQLNRCFLKKALDLVKPISKGKVLRALKEAPKGNSPGPDAIPVDIYKHLSNVVCKELISLFNHCLEHAAQIPGGNMATNKV</sequence>
<accession>A0ACC2TR00</accession>
<reference evidence="1" key="1">
    <citation type="submission" date="2022-04" db="EMBL/GenBank/DDBJ databases">
        <title>Genome of the entomopathogenic fungus Entomophthora muscae.</title>
        <authorList>
            <person name="Elya C."/>
            <person name="Lovett B.R."/>
            <person name="Lee E."/>
            <person name="Macias A.M."/>
            <person name="Hajek A.E."/>
            <person name="De Bivort B.L."/>
            <person name="Kasson M.T."/>
            <person name="De Fine Licht H.H."/>
            <person name="Stajich J.E."/>
        </authorList>
    </citation>
    <scope>NUCLEOTIDE SEQUENCE</scope>
    <source>
        <strain evidence="1">Berkeley</strain>
    </source>
</reference>
<evidence type="ECO:0000313" key="1">
    <source>
        <dbReference type="EMBL" id="KAJ9077083.1"/>
    </source>
</evidence>
<dbReference type="Proteomes" id="UP001165960">
    <property type="component" value="Unassembled WGS sequence"/>
</dbReference>